<organism evidence="1 2">
    <name type="scientific">Chlorella vulgaris</name>
    <name type="common">Green alga</name>
    <dbReference type="NCBI Taxonomy" id="3077"/>
    <lineage>
        <taxon>Eukaryota</taxon>
        <taxon>Viridiplantae</taxon>
        <taxon>Chlorophyta</taxon>
        <taxon>core chlorophytes</taxon>
        <taxon>Trebouxiophyceae</taxon>
        <taxon>Chlorellales</taxon>
        <taxon>Chlorellaceae</taxon>
        <taxon>Chlorella clade</taxon>
        <taxon>Chlorella</taxon>
    </lineage>
</organism>
<sequence length="557" mass="61363">MNYWSEYAWKDTVADHGTTIQQGCFPYNQIIPTKGFWRYSTTQSKSPDALEVFQIRLRRPDSREICLAAKPDTCLKPVTNQVYRGVPMTCDVRTYMDVGQYYGPPGCIYNQFRLGDTTQNCNIASYPAEYSVVAHHPGTVSTIPGSSKIACTWDDAMPYDLSAVPGTGSMQFEMMTNIHVFKDDLATAKQPKSPKRFFAQLLPSVPVMTNQPTKPCDVSAAAADGKYCDYSSPDAHTLNVKGWNERTQFTQVEFTPYFLIPVGGVYRTFMSVSRMVEPAPAAYKYPGYPVSKTVVTLDKGTAKAKTLLTKAGFLYQQMVVMNLKTVASGWHSFTVDGSAYDTVEKGTQSVGLTTQIEVVKGCPPSALVPFFTHVTQDFAGTYTEKPSVSYTQTAGSDNYKLAAFQPTQKSNWILLQFDLSFLSSLTKVSSAELHIFVSSVNVETKQLTKAVIDVYDGSKTQQRNGKTFPCVPPFCTTARKLGTGTFNGAVMGKIKGKYMKLSVDPTYLRNFVGKTTLMPLALVMPQQPGRTKVTVDGVIFRAKNTGSAPMLVMKASC</sequence>
<evidence type="ECO:0000313" key="1">
    <source>
        <dbReference type="EMBL" id="KAI3428135.1"/>
    </source>
</evidence>
<evidence type="ECO:0000313" key="2">
    <source>
        <dbReference type="Proteomes" id="UP001055712"/>
    </source>
</evidence>
<comment type="caution">
    <text evidence="1">The sequence shown here is derived from an EMBL/GenBank/DDBJ whole genome shotgun (WGS) entry which is preliminary data.</text>
</comment>
<accession>A0A9D4TKK5</accession>
<proteinExistence type="predicted"/>
<gene>
    <name evidence="1" type="ORF">D9Q98_006518</name>
</gene>
<dbReference type="Proteomes" id="UP001055712">
    <property type="component" value="Unassembled WGS sequence"/>
</dbReference>
<dbReference type="AlphaFoldDB" id="A0A9D4TKK5"/>
<name>A0A9D4TKK5_CHLVU</name>
<protein>
    <submittedName>
        <fullName evidence="1">Uncharacterized protein</fullName>
    </submittedName>
</protein>
<keyword evidence="2" id="KW-1185">Reference proteome</keyword>
<reference evidence="1" key="1">
    <citation type="journal article" date="2019" name="Plant J.">
        <title>Chlorella vulgaris genome assembly and annotation reveals the molecular basis for metabolic acclimation to high light conditions.</title>
        <authorList>
            <person name="Cecchin M."/>
            <person name="Marcolungo L."/>
            <person name="Rossato M."/>
            <person name="Girolomoni L."/>
            <person name="Cosentino E."/>
            <person name="Cuine S."/>
            <person name="Li-Beisson Y."/>
            <person name="Delledonne M."/>
            <person name="Ballottari M."/>
        </authorList>
    </citation>
    <scope>NUCLEOTIDE SEQUENCE</scope>
    <source>
        <strain evidence="1">211/11P</strain>
    </source>
</reference>
<reference evidence="1" key="2">
    <citation type="submission" date="2020-11" db="EMBL/GenBank/DDBJ databases">
        <authorList>
            <person name="Cecchin M."/>
            <person name="Marcolungo L."/>
            <person name="Rossato M."/>
            <person name="Girolomoni L."/>
            <person name="Cosentino E."/>
            <person name="Cuine S."/>
            <person name="Li-Beisson Y."/>
            <person name="Delledonne M."/>
            <person name="Ballottari M."/>
        </authorList>
    </citation>
    <scope>NUCLEOTIDE SEQUENCE</scope>
    <source>
        <strain evidence="1">211/11P</strain>
        <tissue evidence="1">Whole cell</tissue>
    </source>
</reference>
<dbReference type="EMBL" id="SIDB01000009">
    <property type="protein sequence ID" value="KAI3428135.1"/>
    <property type="molecule type" value="Genomic_DNA"/>
</dbReference>